<evidence type="ECO:0000313" key="3">
    <source>
        <dbReference type="EMBL" id="GLS65811.1"/>
    </source>
</evidence>
<comment type="caution">
    <text evidence="2">The sequence shown here is derived from an EMBL/GenBank/DDBJ whole genome shotgun (WGS) entry which is preliminary data.</text>
</comment>
<feature type="domain" description="Dienelactone hydrolase" evidence="1">
    <location>
        <begin position="30"/>
        <end position="204"/>
    </location>
</feature>
<protein>
    <recommendedName>
        <fullName evidence="1">Dienelactone hydrolase domain-containing protein</fullName>
    </recommendedName>
</protein>
<dbReference type="PANTHER" id="PTHR46623">
    <property type="entry name" value="CARBOXYMETHYLENEBUTENOLIDASE-RELATED"/>
    <property type="match status" value="1"/>
</dbReference>
<reference evidence="2 4" key="3">
    <citation type="submission" date="2019-07" db="EMBL/GenBank/DDBJ databases">
        <title>Whole genome shotgun sequence of Methylobacterium oxalidis NBRC 107715.</title>
        <authorList>
            <person name="Hosoyama A."/>
            <person name="Uohara A."/>
            <person name="Ohji S."/>
            <person name="Ichikawa N."/>
        </authorList>
    </citation>
    <scope>NUCLEOTIDE SEQUENCE [LARGE SCALE GENOMIC DNA]</scope>
    <source>
        <strain evidence="2 4">NBRC 107715</strain>
    </source>
</reference>
<accession>A0A512JCZ2</accession>
<dbReference type="GO" id="GO:0016787">
    <property type="term" value="F:hydrolase activity"/>
    <property type="evidence" value="ECO:0007669"/>
    <property type="project" value="InterPro"/>
</dbReference>
<dbReference type="OrthoDB" id="9771666at2"/>
<dbReference type="EMBL" id="BJZU01000185">
    <property type="protein sequence ID" value="GEP07799.1"/>
    <property type="molecule type" value="Genomic_DNA"/>
</dbReference>
<dbReference type="SUPFAM" id="SSF53474">
    <property type="entry name" value="alpha/beta-Hydrolases"/>
    <property type="match status" value="1"/>
</dbReference>
<organism evidence="2 4">
    <name type="scientific">Methylobacterium oxalidis</name>
    <dbReference type="NCBI Taxonomy" id="944322"/>
    <lineage>
        <taxon>Bacteria</taxon>
        <taxon>Pseudomonadati</taxon>
        <taxon>Pseudomonadota</taxon>
        <taxon>Alphaproteobacteria</taxon>
        <taxon>Hyphomicrobiales</taxon>
        <taxon>Methylobacteriaceae</taxon>
        <taxon>Methylobacterium</taxon>
    </lineage>
</organism>
<reference evidence="3" key="4">
    <citation type="submission" date="2023-01" db="EMBL/GenBank/DDBJ databases">
        <title>Draft genome sequence of Methylobacterium oxalidis strain NBRC 107715.</title>
        <authorList>
            <person name="Sun Q."/>
            <person name="Mori K."/>
        </authorList>
    </citation>
    <scope>NUCLEOTIDE SEQUENCE</scope>
    <source>
        <strain evidence="3">NBRC 107715</strain>
    </source>
</reference>
<keyword evidence="5" id="KW-1185">Reference proteome</keyword>
<evidence type="ECO:0000313" key="4">
    <source>
        <dbReference type="Proteomes" id="UP000321960"/>
    </source>
</evidence>
<evidence type="ECO:0000313" key="2">
    <source>
        <dbReference type="EMBL" id="GEP07799.1"/>
    </source>
</evidence>
<dbReference type="AlphaFoldDB" id="A0A512JCZ2"/>
<sequence length="225" mass="23705">MQSFTSGGQRIEVEWFAASGGSAAGGGTGTNGPAVLLLHGADGLTYAEGYRLAARTISASGYHVAFPHYLDRTQDRRVAYSRLRQDFPLWATTVRDGVSWLASQPGVEAGKLGIVGVSLGAALAFEVAASDARVKAIVDYFGPFPEGLAARQPRLPPTLILHGALDPVVPVAQAHAIERLLKQQGTPYEIRIYPGQGHGLTGTTQFDSAARVASFLGQHLGPDQA</sequence>
<dbReference type="Proteomes" id="UP001156856">
    <property type="component" value="Unassembled WGS sequence"/>
</dbReference>
<dbReference type="Gene3D" id="3.40.50.1820">
    <property type="entry name" value="alpha/beta hydrolase"/>
    <property type="match status" value="1"/>
</dbReference>
<name>A0A512JCZ2_9HYPH</name>
<dbReference type="InterPro" id="IPR029058">
    <property type="entry name" value="AB_hydrolase_fold"/>
</dbReference>
<dbReference type="RefSeq" id="WP_147029202.1">
    <property type="nucleotide sequence ID" value="NZ_BJZU01000185.1"/>
</dbReference>
<dbReference type="EMBL" id="BSPK01000084">
    <property type="protein sequence ID" value="GLS65811.1"/>
    <property type="molecule type" value="Genomic_DNA"/>
</dbReference>
<dbReference type="InterPro" id="IPR002925">
    <property type="entry name" value="Dienelactn_hydro"/>
</dbReference>
<proteinExistence type="predicted"/>
<evidence type="ECO:0000259" key="1">
    <source>
        <dbReference type="Pfam" id="PF01738"/>
    </source>
</evidence>
<dbReference type="InterPro" id="IPR051049">
    <property type="entry name" value="Dienelactone_hydrolase-like"/>
</dbReference>
<dbReference type="Proteomes" id="UP000321960">
    <property type="component" value="Unassembled WGS sequence"/>
</dbReference>
<dbReference type="PANTHER" id="PTHR46623:SF6">
    <property type="entry name" value="ALPHA_BETA-HYDROLASES SUPERFAMILY PROTEIN"/>
    <property type="match status" value="1"/>
</dbReference>
<gene>
    <name evidence="3" type="ORF">GCM10007888_41930</name>
    <name evidence="2" type="ORF">MOX02_58370</name>
</gene>
<reference evidence="3" key="1">
    <citation type="journal article" date="2014" name="Int. J. Syst. Evol. Microbiol.">
        <title>Complete genome of a new Firmicutes species belonging to the dominant human colonic microbiota ('Ruminococcus bicirculans') reveals two chromosomes and a selective capacity to utilize plant glucans.</title>
        <authorList>
            <consortium name="NISC Comparative Sequencing Program"/>
            <person name="Wegmann U."/>
            <person name="Louis P."/>
            <person name="Goesmann A."/>
            <person name="Henrissat B."/>
            <person name="Duncan S.H."/>
            <person name="Flint H.J."/>
        </authorList>
    </citation>
    <scope>NUCLEOTIDE SEQUENCE</scope>
    <source>
        <strain evidence="3">NBRC 107715</strain>
    </source>
</reference>
<evidence type="ECO:0000313" key="5">
    <source>
        <dbReference type="Proteomes" id="UP001156856"/>
    </source>
</evidence>
<reference evidence="5" key="2">
    <citation type="journal article" date="2019" name="Int. J. Syst. Evol. Microbiol.">
        <title>The Global Catalogue of Microorganisms (GCM) 10K type strain sequencing project: providing services to taxonomists for standard genome sequencing and annotation.</title>
        <authorList>
            <consortium name="The Broad Institute Genomics Platform"/>
            <consortium name="The Broad Institute Genome Sequencing Center for Infectious Disease"/>
            <person name="Wu L."/>
            <person name="Ma J."/>
        </authorList>
    </citation>
    <scope>NUCLEOTIDE SEQUENCE [LARGE SCALE GENOMIC DNA]</scope>
    <source>
        <strain evidence="5">NBRC 107715</strain>
    </source>
</reference>
<dbReference type="Pfam" id="PF01738">
    <property type="entry name" value="DLH"/>
    <property type="match status" value="1"/>
</dbReference>